<dbReference type="InterPro" id="IPR027417">
    <property type="entry name" value="P-loop_NTPase"/>
</dbReference>
<dbReference type="RefSeq" id="WP_311658402.1">
    <property type="nucleotide sequence ID" value="NZ_JAVRHY010000005.1"/>
</dbReference>
<comment type="caution">
    <text evidence="2">The sequence shown here is derived from an EMBL/GenBank/DDBJ whole genome shotgun (WGS) entry which is preliminary data.</text>
</comment>
<name>A0ABU3B772_9GAMM</name>
<feature type="domain" description="AAA+ ATPase" evidence="1">
    <location>
        <begin position="44"/>
        <end position="197"/>
    </location>
</feature>
<dbReference type="PANTHER" id="PTHR35894:SF1">
    <property type="entry name" value="PHOSPHORIBULOKINASE _ URIDINE KINASE FAMILY"/>
    <property type="match status" value="1"/>
</dbReference>
<proteinExistence type="predicted"/>
<reference evidence="2 3" key="1">
    <citation type="submission" date="2023-09" db="EMBL/GenBank/DDBJ databases">
        <authorList>
            <person name="Rey-Velasco X."/>
        </authorList>
    </citation>
    <scope>NUCLEOTIDE SEQUENCE [LARGE SCALE GENOMIC DNA]</scope>
    <source>
        <strain evidence="2 3">P385</strain>
    </source>
</reference>
<protein>
    <submittedName>
        <fullName evidence="2">TniB family NTP-binding protein</fullName>
    </submittedName>
</protein>
<dbReference type="PANTHER" id="PTHR35894">
    <property type="entry name" value="GENERAL SECRETION PATHWAY PROTEIN A-RELATED"/>
    <property type="match status" value="1"/>
</dbReference>
<evidence type="ECO:0000313" key="2">
    <source>
        <dbReference type="EMBL" id="MDT0618307.1"/>
    </source>
</evidence>
<dbReference type="SMART" id="SM00382">
    <property type="entry name" value="AAA"/>
    <property type="match status" value="1"/>
</dbReference>
<accession>A0ABU3B772</accession>
<dbReference type="EMBL" id="JAVRHY010000005">
    <property type="protein sequence ID" value="MDT0618307.1"/>
    <property type="molecule type" value="Genomic_DNA"/>
</dbReference>
<dbReference type="Pfam" id="PF05621">
    <property type="entry name" value="TniB"/>
    <property type="match status" value="1"/>
</dbReference>
<gene>
    <name evidence="2" type="ORF">RM531_07450</name>
</gene>
<dbReference type="InterPro" id="IPR003593">
    <property type="entry name" value="AAA+_ATPase"/>
</dbReference>
<dbReference type="SUPFAM" id="SSF52540">
    <property type="entry name" value="P-loop containing nucleoside triphosphate hydrolases"/>
    <property type="match status" value="1"/>
</dbReference>
<dbReference type="Proteomes" id="UP001259982">
    <property type="component" value="Unassembled WGS sequence"/>
</dbReference>
<evidence type="ECO:0000259" key="1">
    <source>
        <dbReference type="SMART" id="SM00382"/>
    </source>
</evidence>
<dbReference type="InterPro" id="IPR008868">
    <property type="entry name" value="TniB"/>
</dbReference>
<organism evidence="2 3">
    <name type="scientific">Spectribacter acetivorans</name>
    <dbReference type="NCBI Taxonomy" id="3075603"/>
    <lineage>
        <taxon>Bacteria</taxon>
        <taxon>Pseudomonadati</taxon>
        <taxon>Pseudomonadota</taxon>
        <taxon>Gammaproteobacteria</taxon>
        <taxon>Salinisphaerales</taxon>
        <taxon>Salinisphaeraceae</taxon>
        <taxon>Spectribacter</taxon>
    </lineage>
</organism>
<keyword evidence="3" id="KW-1185">Reference proteome</keyword>
<sequence>MPTTSINVPELNRALRALRIPHGNFKSAFERGKELFHLPDEGMPGSGLIVSGPSGAGKTTLTHALVDYGHKHFGPDSVMRTQLSSGATIKGLLSGLLCAFGDPRPNAGATYDLSRRLLNTINVRGCRLIIIDETQHLVPGGKPSQALIDNILNSLKILDESEVSFVLAGMDTISQLWGADPQIRSRFQTTCYLNVLVYPKDRPTWRGIIKRYLCKMEDFGVTVECADLEDRLYAATKGAMRPLMLTLTSAIVLAAKDNSVVVKTEHLRKATQKQIDKNDGMPNAFDIDLEEITRFSREAHTTRKLAPANRGLGEILSA</sequence>
<dbReference type="Gene3D" id="3.40.50.300">
    <property type="entry name" value="P-loop containing nucleotide triphosphate hydrolases"/>
    <property type="match status" value="1"/>
</dbReference>
<evidence type="ECO:0000313" key="3">
    <source>
        <dbReference type="Proteomes" id="UP001259982"/>
    </source>
</evidence>
<dbReference type="InterPro" id="IPR052026">
    <property type="entry name" value="ExeA_AAA_ATPase_DNA-bind"/>
</dbReference>